<dbReference type="GO" id="GO:0016787">
    <property type="term" value="F:hydrolase activity"/>
    <property type="evidence" value="ECO:0007669"/>
    <property type="project" value="UniProtKB-KW"/>
</dbReference>
<name>A0A1F7SGC6_9BACT</name>
<keyword evidence="2" id="KW-1277">Toxin-antitoxin system</keyword>
<evidence type="ECO:0000256" key="2">
    <source>
        <dbReference type="ARBA" id="ARBA00022649"/>
    </source>
</evidence>
<keyword evidence="6" id="KW-0694">RNA-binding</keyword>
<dbReference type="InterPro" id="IPR012933">
    <property type="entry name" value="HicA_mRNA_interferase"/>
</dbReference>
<keyword evidence="7" id="KW-0346">Stress response</keyword>
<evidence type="ECO:0000313" key="8">
    <source>
        <dbReference type="EMBL" id="OGL52853.1"/>
    </source>
</evidence>
<keyword evidence="5" id="KW-0378">Hydrolase</keyword>
<dbReference type="Proteomes" id="UP000178082">
    <property type="component" value="Unassembled WGS sequence"/>
</dbReference>
<dbReference type="Gene3D" id="3.30.920.30">
    <property type="entry name" value="Hypothetical protein"/>
    <property type="match status" value="1"/>
</dbReference>
<accession>A0A1F7SGC6</accession>
<dbReference type="GO" id="GO:0003729">
    <property type="term" value="F:mRNA binding"/>
    <property type="evidence" value="ECO:0007669"/>
    <property type="project" value="InterPro"/>
</dbReference>
<evidence type="ECO:0000313" key="9">
    <source>
        <dbReference type="Proteomes" id="UP000178082"/>
    </source>
</evidence>
<dbReference type="STRING" id="1817883.A3G31_00445"/>
<keyword evidence="4" id="KW-0255">Endonuclease</keyword>
<dbReference type="AlphaFoldDB" id="A0A1F7SGC6"/>
<proteinExistence type="inferred from homology"/>
<dbReference type="EMBL" id="MGDI01000029">
    <property type="protein sequence ID" value="OGL52853.1"/>
    <property type="molecule type" value="Genomic_DNA"/>
</dbReference>
<evidence type="ECO:0000256" key="3">
    <source>
        <dbReference type="ARBA" id="ARBA00022722"/>
    </source>
</evidence>
<evidence type="ECO:0000256" key="5">
    <source>
        <dbReference type="ARBA" id="ARBA00022801"/>
    </source>
</evidence>
<keyword evidence="3" id="KW-0540">Nuclease</keyword>
<protein>
    <submittedName>
        <fullName evidence="8">Addiction module toxin, HicA family</fullName>
    </submittedName>
</protein>
<organism evidence="8 9">
    <name type="scientific">Candidatus Schekmanbacteria bacterium RIFCSPLOWO2_12_FULL_38_15</name>
    <dbReference type="NCBI Taxonomy" id="1817883"/>
    <lineage>
        <taxon>Bacteria</taxon>
        <taxon>Candidatus Schekmaniibacteriota</taxon>
    </lineage>
</organism>
<evidence type="ECO:0000256" key="1">
    <source>
        <dbReference type="ARBA" id="ARBA00006620"/>
    </source>
</evidence>
<dbReference type="Pfam" id="PF07927">
    <property type="entry name" value="HicA_toxin"/>
    <property type="match status" value="1"/>
</dbReference>
<sequence length="62" mass="7356">MKRKELIKKIETKGCIFIRHGGRHDWYQNPRTKVSQPLPRHTEIKDHLANHILKILDDKSDA</sequence>
<evidence type="ECO:0000256" key="7">
    <source>
        <dbReference type="ARBA" id="ARBA00023016"/>
    </source>
</evidence>
<comment type="similarity">
    <text evidence="1">Belongs to the HicA mRNA interferase family.</text>
</comment>
<gene>
    <name evidence="8" type="ORF">A3G31_00445</name>
</gene>
<reference evidence="8 9" key="1">
    <citation type="journal article" date="2016" name="Nat. Commun.">
        <title>Thousands of microbial genomes shed light on interconnected biogeochemical processes in an aquifer system.</title>
        <authorList>
            <person name="Anantharaman K."/>
            <person name="Brown C.T."/>
            <person name="Hug L.A."/>
            <person name="Sharon I."/>
            <person name="Castelle C.J."/>
            <person name="Probst A.J."/>
            <person name="Thomas B.C."/>
            <person name="Singh A."/>
            <person name="Wilkins M.J."/>
            <person name="Karaoz U."/>
            <person name="Brodie E.L."/>
            <person name="Williams K.H."/>
            <person name="Hubbard S.S."/>
            <person name="Banfield J.F."/>
        </authorList>
    </citation>
    <scope>NUCLEOTIDE SEQUENCE [LARGE SCALE GENOMIC DNA]</scope>
</reference>
<evidence type="ECO:0000256" key="6">
    <source>
        <dbReference type="ARBA" id="ARBA00022884"/>
    </source>
</evidence>
<dbReference type="GO" id="GO:0004519">
    <property type="term" value="F:endonuclease activity"/>
    <property type="evidence" value="ECO:0007669"/>
    <property type="project" value="UniProtKB-KW"/>
</dbReference>
<comment type="caution">
    <text evidence="8">The sequence shown here is derived from an EMBL/GenBank/DDBJ whole genome shotgun (WGS) entry which is preliminary data.</text>
</comment>
<dbReference type="SUPFAM" id="SSF54786">
    <property type="entry name" value="YcfA/nrd intein domain"/>
    <property type="match status" value="1"/>
</dbReference>
<dbReference type="InterPro" id="IPR038570">
    <property type="entry name" value="HicA_sf"/>
</dbReference>
<evidence type="ECO:0000256" key="4">
    <source>
        <dbReference type="ARBA" id="ARBA00022759"/>
    </source>
</evidence>